<accession>A0A0A1UCA7</accession>
<dbReference type="PANTHER" id="PTHR30619">
    <property type="entry name" value="DNA INTERNALIZATION/COMPETENCE PROTEIN COMEC/REC2"/>
    <property type="match status" value="1"/>
</dbReference>
<dbReference type="InterPro" id="IPR036866">
    <property type="entry name" value="RibonucZ/Hydroxyglut_hydro"/>
</dbReference>
<feature type="chain" id="PRO_5001991129" description="Metallo-beta-lactamase domain-containing protein" evidence="1">
    <location>
        <begin position="19"/>
        <end position="129"/>
    </location>
</feature>
<reference evidence="2 3" key="1">
    <citation type="submission" date="2012-10" db="EMBL/GenBank/DDBJ databases">
        <authorList>
            <person name="Zafar N."/>
            <person name="Inman J."/>
            <person name="Hall N."/>
            <person name="Lorenzi H."/>
            <person name="Caler E."/>
        </authorList>
    </citation>
    <scope>NUCLEOTIDE SEQUENCE [LARGE SCALE GENOMIC DNA]</scope>
    <source>
        <strain evidence="2 3">IP1</strain>
    </source>
</reference>
<protein>
    <recommendedName>
        <fullName evidence="4">Metallo-beta-lactamase domain-containing protein</fullName>
    </recommendedName>
</protein>
<evidence type="ECO:0000256" key="1">
    <source>
        <dbReference type="SAM" id="SignalP"/>
    </source>
</evidence>
<proteinExistence type="predicted"/>
<keyword evidence="1" id="KW-0732">Signal</keyword>
<evidence type="ECO:0000313" key="2">
    <source>
        <dbReference type="EMBL" id="ELP91328.1"/>
    </source>
</evidence>
<dbReference type="VEuPathDB" id="AmoebaDB:EIN_153550"/>
<keyword evidence="3" id="KW-1185">Reference proteome</keyword>
<gene>
    <name evidence="2" type="ORF">EIN_153550</name>
</gene>
<dbReference type="InterPro" id="IPR052159">
    <property type="entry name" value="Competence_DNA_uptake"/>
</dbReference>
<dbReference type="Proteomes" id="UP000014680">
    <property type="component" value="Unassembled WGS sequence"/>
</dbReference>
<dbReference type="RefSeq" id="XP_004258099.1">
    <property type="nucleotide sequence ID" value="XM_004258051.1"/>
</dbReference>
<dbReference type="EMBL" id="KB206474">
    <property type="protein sequence ID" value="ELP91328.1"/>
    <property type="molecule type" value="Genomic_DNA"/>
</dbReference>
<evidence type="ECO:0008006" key="4">
    <source>
        <dbReference type="Google" id="ProtNLM"/>
    </source>
</evidence>
<sequence length="129" mass="14375">MVFQLVLSNLVVCVLSSAQLDIHIFNVGQADSQLIVFPSGYSILIDAGETSSGSMNCKKIAERVKSILGHTRVDVGVVTHLHQDHVGVPYKSGFWYLIEHERWYSRLCHRRMISLAYSGNNIINSNKSG</sequence>
<name>A0A0A1UCA7_ENTIV</name>
<feature type="signal peptide" evidence="1">
    <location>
        <begin position="1"/>
        <end position="18"/>
    </location>
</feature>
<evidence type="ECO:0000313" key="3">
    <source>
        <dbReference type="Proteomes" id="UP000014680"/>
    </source>
</evidence>
<dbReference type="Gene3D" id="3.60.15.10">
    <property type="entry name" value="Ribonuclease Z/Hydroxyacylglutathione hydrolase-like"/>
    <property type="match status" value="1"/>
</dbReference>
<dbReference type="PANTHER" id="PTHR30619:SF1">
    <property type="entry name" value="RECOMBINATION PROTEIN 2"/>
    <property type="match status" value="1"/>
</dbReference>
<dbReference type="SUPFAM" id="SSF56281">
    <property type="entry name" value="Metallo-hydrolase/oxidoreductase"/>
    <property type="match status" value="1"/>
</dbReference>
<dbReference type="GeneID" id="14890164"/>
<feature type="non-terminal residue" evidence="2">
    <location>
        <position position="129"/>
    </location>
</feature>
<feature type="non-terminal residue" evidence="2">
    <location>
        <position position="1"/>
    </location>
</feature>
<organism evidence="2 3">
    <name type="scientific">Entamoeba invadens IP1</name>
    <dbReference type="NCBI Taxonomy" id="370355"/>
    <lineage>
        <taxon>Eukaryota</taxon>
        <taxon>Amoebozoa</taxon>
        <taxon>Evosea</taxon>
        <taxon>Archamoebae</taxon>
        <taxon>Mastigamoebida</taxon>
        <taxon>Entamoebidae</taxon>
        <taxon>Entamoeba</taxon>
    </lineage>
</organism>
<dbReference type="AlphaFoldDB" id="A0A0A1UCA7"/>
<dbReference type="KEGG" id="eiv:EIN_153550"/>